<evidence type="ECO:0000256" key="3">
    <source>
        <dbReference type="ARBA" id="ARBA00023052"/>
    </source>
</evidence>
<keyword evidence="2" id="KW-0560">Oxidoreductase</keyword>
<gene>
    <name evidence="5" type="ORF">SAMN02982917_2800</name>
</gene>
<dbReference type="OrthoDB" id="9766715at2"/>
<dbReference type="Gene3D" id="3.40.50.970">
    <property type="match status" value="1"/>
</dbReference>
<feature type="domain" description="Dehydrogenase E1 component" evidence="4">
    <location>
        <begin position="14"/>
        <end position="312"/>
    </location>
</feature>
<dbReference type="PANTHER" id="PTHR11516:SF41">
    <property type="entry name" value="3-METHYL-2-OXOBUTANOATE DEHYDROGENASE SUBUNIT ALPHA"/>
    <property type="match status" value="1"/>
</dbReference>
<evidence type="ECO:0000313" key="5">
    <source>
        <dbReference type="EMBL" id="SMF51355.1"/>
    </source>
</evidence>
<proteinExistence type="predicted"/>
<dbReference type="RefSeq" id="WP_085086262.1">
    <property type="nucleotide sequence ID" value="NZ_FXAK01000005.1"/>
</dbReference>
<comment type="cofactor">
    <cofactor evidence="1">
        <name>thiamine diphosphate</name>
        <dbReference type="ChEBI" id="CHEBI:58937"/>
    </cofactor>
</comment>
<dbReference type="PANTHER" id="PTHR11516">
    <property type="entry name" value="PYRUVATE DEHYDROGENASE E1 COMPONENT, ALPHA SUBUNIT BACTERIAL AND ORGANELLAR"/>
    <property type="match status" value="1"/>
</dbReference>
<organism evidence="5 6">
    <name type="scientific">Azospirillum oryzae</name>
    <dbReference type="NCBI Taxonomy" id="286727"/>
    <lineage>
        <taxon>Bacteria</taxon>
        <taxon>Pseudomonadati</taxon>
        <taxon>Pseudomonadota</taxon>
        <taxon>Alphaproteobacteria</taxon>
        <taxon>Rhodospirillales</taxon>
        <taxon>Azospirillaceae</taxon>
        <taxon>Azospirillum</taxon>
    </lineage>
</organism>
<dbReference type="SUPFAM" id="SSF52518">
    <property type="entry name" value="Thiamin diphosphate-binding fold (THDP-binding)"/>
    <property type="match status" value="1"/>
</dbReference>
<keyword evidence="5" id="KW-0670">Pyruvate</keyword>
<dbReference type="STRING" id="286727.SAMN02982917_2800"/>
<dbReference type="GO" id="GO:0006086">
    <property type="term" value="P:pyruvate decarboxylation to acetyl-CoA"/>
    <property type="evidence" value="ECO:0007669"/>
    <property type="project" value="TreeGrafter"/>
</dbReference>
<dbReference type="Pfam" id="PF00676">
    <property type="entry name" value="E1_dh"/>
    <property type="match status" value="1"/>
</dbReference>
<dbReference type="Proteomes" id="UP000192936">
    <property type="component" value="Unassembled WGS sequence"/>
</dbReference>
<dbReference type="InterPro" id="IPR050642">
    <property type="entry name" value="PDH_E1_Alpha_Subunit"/>
</dbReference>
<evidence type="ECO:0000313" key="6">
    <source>
        <dbReference type="Proteomes" id="UP000192936"/>
    </source>
</evidence>
<dbReference type="GO" id="GO:0004739">
    <property type="term" value="F:pyruvate dehydrogenase (acetyl-transferring) activity"/>
    <property type="evidence" value="ECO:0007669"/>
    <property type="project" value="TreeGrafter"/>
</dbReference>
<evidence type="ECO:0000256" key="1">
    <source>
        <dbReference type="ARBA" id="ARBA00001964"/>
    </source>
</evidence>
<dbReference type="InterPro" id="IPR029061">
    <property type="entry name" value="THDP-binding"/>
</dbReference>
<sequence length="323" mass="34326">MTIRPLDPVQALERMMLIRAYEETLIDLHGRGRAAGTCTSVGQEAPAVGVVSALTADDLILTNHRSAGHLLARGADPGRMLAEVMGKQDGYCGGKSGSLHISAKELGIVLTSTIVGGELALATGVGLSRTMLNQPGLNKPGIVACFFGDGAATEGRFQESLNLAAVWKLPILYVCENNQWQAFVHRKETMLADGIAGQAAALGVESAVVDGNDPLAVFDAASAAIDGIRRTGKPFLLEAMTYRLRGHFEPDDQGYVDKAELAHWRDRDPILCLRARLEREGRLTADAVAAIEARVRATMEAATAFADASPYPGLDALTTDVYA</sequence>
<reference evidence="5 6" key="1">
    <citation type="submission" date="2017-04" db="EMBL/GenBank/DDBJ databases">
        <authorList>
            <person name="Afonso C.L."/>
            <person name="Miller P.J."/>
            <person name="Scott M.A."/>
            <person name="Spackman E."/>
            <person name="Goraichik I."/>
            <person name="Dimitrov K.M."/>
            <person name="Suarez D.L."/>
            <person name="Swayne D.E."/>
        </authorList>
    </citation>
    <scope>NUCLEOTIDE SEQUENCE [LARGE SCALE GENOMIC DNA]</scope>
    <source>
        <strain evidence="5 6">A2P</strain>
    </source>
</reference>
<keyword evidence="3" id="KW-0786">Thiamine pyrophosphate</keyword>
<name>A0A1X7FFS1_9PROT</name>
<dbReference type="InterPro" id="IPR001017">
    <property type="entry name" value="DH_E1"/>
</dbReference>
<accession>A0A1X7FFS1</accession>
<dbReference type="CDD" id="cd02000">
    <property type="entry name" value="TPP_E1_PDC_ADC_BCADC"/>
    <property type="match status" value="1"/>
</dbReference>
<dbReference type="AlphaFoldDB" id="A0A1X7FFS1"/>
<dbReference type="EMBL" id="FXAK01000005">
    <property type="protein sequence ID" value="SMF51355.1"/>
    <property type="molecule type" value="Genomic_DNA"/>
</dbReference>
<evidence type="ECO:0000256" key="2">
    <source>
        <dbReference type="ARBA" id="ARBA00023002"/>
    </source>
</evidence>
<protein>
    <submittedName>
        <fullName evidence="5">Pyruvate dehydrogenase E1 component alpha subunit</fullName>
    </submittedName>
</protein>
<evidence type="ECO:0000259" key="4">
    <source>
        <dbReference type="Pfam" id="PF00676"/>
    </source>
</evidence>